<proteinExistence type="predicted"/>
<feature type="compositionally biased region" description="Polar residues" evidence="6">
    <location>
        <begin position="75"/>
        <end position="87"/>
    </location>
</feature>
<dbReference type="InterPro" id="IPR007219">
    <property type="entry name" value="XnlR_reg_dom"/>
</dbReference>
<dbReference type="CDD" id="cd00067">
    <property type="entry name" value="GAL4"/>
    <property type="match status" value="1"/>
</dbReference>
<comment type="subcellular location">
    <subcellularLocation>
        <location evidence="1">Nucleus</location>
    </subcellularLocation>
</comment>
<evidence type="ECO:0000256" key="5">
    <source>
        <dbReference type="ARBA" id="ARBA00023242"/>
    </source>
</evidence>
<dbReference type="AlphaFoldDB" id="A0A2D3VEM7"/>
<reference evidence="8 9" key="1">
    <citation type="submission" date="2016-03" db="EMBL/GenBank/DDBJ databases">
        <authorList>
            <person name="Ploux O."/>
        </authorList>
    </citation>
    <scope>NUCLEOTIDE SEQUENCE [LARGE SCALE GENOMIC DNA]</scope>
    <source>
        <strain evidence="8 9">URUG2</strain>
    </source>
</reference>
<evidence type="ECO:0000256" key="2">
    <source>
        <dbReference type="ARBA" id="ARBA00022723"/>
    </source>
</evidence>
<dbReference type="EMBL" id="FJUY01000020">
    <property type="protein sequence ID" value="CZT24275.1"/>
    <property type="molecule type" value="Genomic_DNA"/>
</dbReference>
<dbReference type="GO" id="GO:0000981">
    <property type="term" value="F:DNA-binding transcription factor activity, RNA polymerase II-specific"/>
    <property type="evidence" value="ECO:0007669"/>
    <property type="project" value="InterPro"/>
</dbReference>
<evidence type="ECO:0000256" key="4">
    <source>
        <dbReference type="ARBA" id="ARBA00023163"/>
    </source>
</evidence>
<dbReference type="SMART" id="SM00906">
    <property type="entry name" value="Fungal_trans"/>
    <property type="match status" value="1"/>
</dbReference>
<dbReference type="CDD" id="cd12148">
    <property type="entry name" value="fungal_TF_MHR"/>
    <property type="match status" value="1"/>
</dbReference>
<feature type="region of interest" description="Disordered" evidence="6">
    <location>
        <begin position="75"/>
        <end position="104"/>
    </location>
</feature>
<dbReference type="PROSITE" id="PS50048">
    <property type="entry name" value="ZN2_CY6_FUNGAL_2"/>
    <property type="match status" value="1"/>
</dbReference>
<dbReference type="GO" id="GO:0008270">
    <property type="term" value="F:zinc ion binding"/>
    <property type="evidence" value="ECO:0007669"/>
    <property type="project" value="InterPro"/>
</dbReference>
<dbReference type="GeneID" id="35605049"/>
<gene>
    <name evidence="8" type="ORF">RCC_09995</name>
</gene>
<dbReference type="Proteomes" id="UP000225277">
    <property type="component" value="Unassembled WGS sequence"/>
</dbReference>
<evidence type="ECO:0000256" key="6">
    <source>
        <dbReference type="SAM" id="MobiDB-lite"/>
    </source>
</evidence>
<dbReference type="Pfam" id="PF04082">
    <property type="entry name" value="Fungal_trans"/>
    <property type="match status" value="1"/>
</dbReference>
<dbReference type="InterPro" id="IPR001138">
    <property type="entry name" value="Zn2Cys6_DnaBD"/>
</dbReference>
<keyword evidence="5" id="KW-0539">Nucleus</keyword>
<dbReference type="Pfam" id="PF00172">
    <property type="entry name" value="Zn_clus"/>
    <property type="match status" value="1"/>
</dbReference>
<evidence type="ECO:0000259" key="7">
    <source>
        <dbReference type="PROSITE" id="PS50048"/>
    </source>
</evidence>
<keyword evidence="4" id="KW-0804">Transcription</keyword>
<dbReference type="PANTHER" id="PTHR47338">
    <property type="entry name" value="ZN(II)2CYS6 TRANSCRIPTION FACTOR (EUROFUNG)-RELATED"/>
    <property type="match status" value="1"/>
</dbReference>
<keyword evidence="2" id="KW-0479">Metal-binding</keyword>
<accession>A0A2D3VEM7</accession>
<keyword evidence="3" id="KW-0805">Transcription regulation</keyword>
<dbReference type="Gene3D" id="4.10.240.10">
    <property type="entry name" value="Zn(2)-C6 fungal-type DNA-binding domain"/>
    <property type="match status" value="1"/>
</dbReference>
<dbReference type="SMART" id="SM00066">
    <property type="entry name" value="GAL4"/>
    <property type="match status" value="1"/>
</dbReference>
<keyword evidence="9" id="KW-1185">Reference proteome</keyword>
<dbReference type="RefSeq" id="XP_023630999.1">
    <property type="nucleotide sequence ID" value="XM_023775231.1"/>
</dbReference>
<evidence type="ECO:0000256" key="1">
    <source>
        <dbReference type="ARBA" id="ARBA00004123"/>
    </source>
</evidence>
<organism evidence="8 9">
    <name type="scientific">Ramularia collo-cygni</name>
    <dbReference type="NCBI Taxonomy" id="112498"/>
    <lineage>
        <taxon>Eukaryota</taxon>
        <taxon>Fungi</taxon>
        <taxon>Dikarya</taxon>
        <taxon>Ascomycota</taxon>
        <taxon>Pezizomycotina</taxon>
        <taxon>Dothideomycetes</taxon>
        <taxon>Dothideomycetidae</taxon>
        <taxon>Mycosphaerellales</taxon>
        <taxon>Mycosphaerellaceae</taxon>
        <taxon>Ramularia</taxon>
    </lineage>
</organism>
<evidence type="ECO:0000256" key="3">
    <source>
        <dbReference type="ARBA" id="ARBA00023015"/>
    </source>
</evidence>
<evidence type="ECO:0000313" key="9">
    <source>
        <dbReference type="Proteomes" id="UP000225277"/>
    </source>
</evidence>
<dbReference type="GO" id="GO:0003677">
    <property type="term" value="F:DNA binding"/>
    <property type="evidence" value="ECO:0007669"/>
    <property type="project" value="InterPro"/>
</dbReference>
<dbReference type="PROSITE" id="PS00463">
    <property type="entry name" value="ZN2_CY6_FUNGAL_1"/>
    <property type="match status" value="1"/>
</dbReference>
<feature type="domain" description="Zn(2)-C6 fungal-type" evidence="7">
    <location>
        <begin position="17"/>
        <end position="47"/>
    </location>
</feature>
<dbReference type="PRINTS" id="PR00755">
    <property type="entry name" value="AFLATOXINBRP"/>
</dbReference>
<dbReference type="InterPro" id="IPR050815">
    <property type="entry name" value="TF_fung"/>
</dbReference>
<dbReference type="GO" id="GO:0006351">
    <property type="term" value="P:DNA-templated transcription"/>
    <property type="evidence" value="ECO:0007669"/>
    <property type="project" value="InterPro"/>
</dbReference>
<evidence type="ECO:0000313" key="8">
    <source>
        <dbReference type="EMBL" id="CZT24275.1"/>
    </source>
</evidence>
<protein>
    <recommendedName>
        <fullName evidence="7">Zn(2)-C6 fungal-type domain-containing protein</fullName>
    </recommendedName>
</protein>
<dbReference type="SUPFAM" id="SSF57701">
    <property type="entry name" value="Zn2/Cys6 DNA-binding domain"/>
    <property type="match status" value="1"/>
</dbReference>
<name>A0A2D3VEM7_9PEZI</name>
<dbReference type="InterPro" id="IPR036864">
    <property type="entry name" value="Zn2-C6_fun-type_DNA-bd_sf"/>
</dbReference>
<dbReference type="PANTHER" id="PTHR47338:SF9">
    <property type="entry name" value="ZN(II)2CYS6 TRANSCRIPTION FACTOR (EUROFUNG)"/>
    <property type="match status" value="1"/>
</dbReference>
<dbReference type="GO" id="GO:0005634">
    <property type="term" value="C:nucleus"/>
    <property type="evidence" value="ECO:0007669"/>
    <property type="project" value="UniProtKB-SubCell"/>
</dbReference>
<feature type="region of interest" description="Disordered" evidence="6">
    <location>
        <begin position="125"/>
        <end position="148"/>
    </location>
</feature>
<sequence length="683" mass="76099">MALLPNGEPEYKRVRRACLNCRRKKTRCPGERPACTFCVRLGQVCRYADSRRSTITSIAPSPSTTITVDPIATDSSVTTDTQRNGLSADSGVNPIALPSGSESEGDFAELGRSMSLPKYLMPTPTFSSSMPPPAAPSLTGESANDDSRTACFKQAPPPHIVARLADVYFSNCQNQPYCFFHEGNMRKRLNTGDLPQYLLLVFAASAVRYSRDDYFKPNPLLAVSTYASQAWAMLRTHVFESESCPDLEAAQATTLLAVIDFTAGQHRQAWVKIGLAIRLVQDLKLNLEPDSSLPYWQQEERRRVFWSVYLLDRLFACGNDRPVSILDTDCTVRLPRDEESFRVGSDVSDTPTLAILQTPWQSDSIQHMGFSVLILMTSLLGRTVTYTSRNETANVPCWDPRSGFAEISSILMSFESMYGAVSGDLTKHINDLYGTYEGYDRQRVGHFIWSRALYHFCGAMLYRPHHLYKHRRNWKNNFPDSFARGALDQCRHHIAQITNVLETVRKTGCCARGSSLGYIASCAASMHKIFLHSPDETIASQAACGLDTCLQFLQQPPLAWPNYSMMIKAVKEFDLDHELAKHLVDPQLPPSIHIEKSQLEKLQSMLDYAWLSDRSRGIDTAPTTAGSVGDQGDWAFLGSFDDMPPFYGLTGDVSSPSLSQQFHTDAFQHGRGLSAEFGELLPA</sequence>
<dbReference type="OrthoDB" id="3646551at2759"/>